<evidence type="ECO:0000256" key="1">
    <source>
        <dbReference type="ARBA" id="ARBA00006817"/>
    </source>
</evidence>
<dbReference type="Proteomes" id="UP000238348">
    <property type="component" value="Chromosome"/>
</dbReference>
<feature type="domain" description="Activator of Hsp90 ATPase homologue 1/2-like C-terminal" evidence="2">
    <location>
        <begin position="14"/>
        <end position="150"/>
    </location>
</feature>
<dbReference type="SUPFAM" id="SSF55961">
    <property type="entry name" value="Bet v1-like"/>
    <property type="match status" value="1"/>
</dbReference>
<protein>
    <submittedName>
        <fullName evidence="3">ATPase</fullName>
    </submittedName>
</protein>
<name>A0A2L0EZC9_SORCE</name>
<comment type="similarity">
    <text evidence="1">Belongs to the AHA1 family.</text>
</comment>
<proteinExistence type="inferred from homology"/>
<dbReference type="InterPro" id="IPR013538">
    <property type="entry name" value="ASHA1/2-like_C"/>
</dbReference>
<dbReference type="InterPro" id="IPR023393">
    <property type="entry name" value="START-like_dom_sf"/>
</dbReference>
<dbReference type="OrthoDB" id="9806378at2"/>
<gene>
    <name evidence="3" type="ORF">SOCE26_061280</name>
</gene>
<reference evidence="3 4" key="1">
    <citation type="submission" date="2015-09" db="EMBL/GenBank/DDBJ databases">
        <title>Sorangium comparison.</title>
        <authorList>
            <person name="Zaburannyi N."/>
            <person name="Bunk B."/>
            <person name="Overmann J."/>
            <person name="Mueller R."/>
        </authorList>
    </citation>
    <scope>NUCLEOTIDE SEQUENCE [LARGE SCALE GENOMIC DNA]</scope>
    <source>
        <strain evidence="3 4">So ce26</strain>
    </source>
</reference>
<dbReference type="EMBL" id="CP012673">
    <property type="protein sequence ID" value="AUX44661.1"/>
    <property type="molecule type" value="Genomic_DNA"/>
</dbReference>
<dbReference type="Gene3D" id="3.30.530.20">
    <property type="match status" value="1"/>
</dbReference>
<dbReference type="AlphaFoldDB" id="A0A2L0EZC9"/>
<organism evidence="3 4">
    <name type="scientific">Sorangium cellulosum</name>
    <name type="common">Polyangium cellulosum</name>
    <dbReference type="NCBI Taxonomy" id="56"/>
    <lineage>
        <taxon>Bacteria</taxon>
        <taxon>Pseudomonadati</taxon>
        <taxon>Myxococcota</taxon>
        <taxon>Polyangia</taxon>
        <taxon>Polyangiales</taxon>
        <taxon>Polyangiaceae</taxon>
        <taxon>Sorangium</taxon>
    </lineage>
</organism>
<sequence length="160" mass="17540">MELKFQVQTKIQKPVHEVFDAVYNPKKLSGYFTTGGASGPLDEGATVMWSFADFDGGKPFPVAVKQVIPGKLITFEWAASEPGDDGDGKSVKELPYNTTVEMHFEALGPSSTLVRIAESGWKQTEQGLQASYGNCQGWMHMACCLKAYIEHGINLREGSF</sequence>
<accession>A0A2L0EZC9</accession>
<evidence type="ECO:0000313" key="3">
    <source>
        <dbReference type="EMBL" id="AUX44661.1"/>
    </source>
</evidence>
<evidence type="ECO:0000259" key="2">
    <source>
        <dbReference type="Pfam" id="PF08327"/>
    </source>
</evidence>
<dbReference type="RefSeq" id="WP_104983157.1">
    <property type="nucleotide sequence ID" value="NZ_CP012673.1"/>
</dbReference>
<evidence type="ECO:0000313" key="4">
    <source>
        <dbReference type="Proteomes" id="UP000238348"/>
    </source>
</evidence>
<dbReference type="Pfam" id="PF08327">
    <property type="entry name" value="AHSA1"/>
    <property type="match status" value="1"/>
</dbReference>